<dbReference type="EMBL" id="MN740288">
    <property type="protein sequence ID" value="QHT98154.1"/>
    <property type="molecule type" value="Genomic_DNA"/>
</dbReference>
<evidence type="ECO:0000313" key="2">
    <source>
        <dbReference type="EMBL" id="QHT98154.1"/>
    </source>
</evidence>
<reference evidence="2" key="1">
    <citation type="journal article" date="2020" name="Nature">
        <title>Giant virus diversity and host interactions through global metagenomics.</title>
        <authorList>
            <person name="Schulz F."/>
            <person name="Roux S."/>
            <person name="Paez-Espino D."/>
            <person name="Jungbluth S."/>
            <person name="Walsh D.A."/>
            <person name="Denef V.J."/>
            <person name="McMahon K.D."/>
            <person name="Konstantinidis K.T."/>
            <person name="Eloe-Fadrosh E.A."/>
            <person name="Kyrpides N.C."/>
            <person name="Woyke T."/>
        </authorList>
    </citation>
    <scope>NUCLEOTIDE SEQUENCE</scope>
    <source>
        <strain evidence="2">GVMAG-M-3300025626-8</strain>
    </source>
</reference>
<sequence>MITTVAFSPWLEKITKRDRIFRMIGKTRATRDMSLSAKKRIALSIMPSSLQRMSIGAKQYAMAVKIDEAQKELKVQPLGFTPGDGDNGDNGGRGEEEFPKFPVRRIQWGTVDTKLISYDIPIEVPDETSLDAESKKTTTERMMKIKQIHEISKNVKNNLREHYNEKQAAGTSSTCPAPP</sequence>
<protein>
    <submittedName>
        <fullName evidence="2">Uncharacterized protein</fullName>
    </submittedName>
</protein>
<accession>A0A6C0IXT6</accession>
<evidence type="ECO:0000256" key="1">
    <source>
        <dbReference type="SAM" id="MobiDB-lite"/>
    </source>
</evidence>
<proteinExistence type="predicted"/>
<feature type="region of interest" description="Disordered" evidence="1">
    <location>
        <begin position="77"/>
        <end position="97"/>
    </location>
</feature>
<dbReference type="AlphaFoldDB" id="A0A6C0IXT6"/>
<name>A0A6C0IXT6_9ZZZZ</name>
<organism evidence="2">
    <name type="scientific">viral metagenome</name>
    <dbReference type="NCBI Taxonomy" id="1070528"/>
    <lineage>
        <taxon>unclassified sequences</taxon>
        <taxon>metagenomes</taxon>
        <taxon>organismal metagenomes</taxon>
    </lineage>
</organism>